<evidence type="ECO:0000256" key="1">
    <source>
        <dbReference type="ARBA" id="ARBA00004141"/>
    </source>
</evidence>
<dbReference type="InterPro" id="IPR038770">
    <property type="entry name" value="Na+/solute_symporter_sf"/>
</dbReference>
<dbReference type="Gene3D" id="1.20.1530.20">
    <property type="match status" value="1"/>
</dbReference>
<name>A0A072VK54_MEDTR</name>
<dbReference type="GO" id="GO:0016020">
    <property type="term" value="C:membrane"/>
    <property type="evidence" value="ECO:0007669"/>
    <property type="project" value="UniProtKB-SubCell"/>
</dbReference>
<reference evidence="3" key="3">
    <citation type="submission" date="2015-04" db="UniProtKB">
        <authorList>
            <consortium name="EnsemblPlants"/>
        </authorList>
    </citation>
    <scope>IDENTIFICATION</scope>
    <source>
        <strain evidence="3">cv. Jemalong A17</strain>
    </source>
</reference>
<dbReference type="eggNOG" id="KOG2718">
    <property type="taxonomic scope" value="Eukaryota"/>
</dbReference>
<comment type="subcellular location">
    <subcellularLocation>
        <location evidence="1">Membrane</location>
        <topology evidence="1">Multi-pass membrane protein</topology>
    </subcellularLocation>
</comment>
<accession>A0A072VK54</accession>
<dbReference type="Proteomes" id="UP000002051">
    <property type="component" value="Chromosome 2"/>
</dbReference>
<dbReference type="PANTHER" id="PTHR10361">
    <property type="entry name" value="SODIUM-BILE ACID COTRANSPORTER"/>
    <property type="match status" value="1"/>
</dbReference>
<dbReference type="AlphaFoldDB" id="A0A072VK54"/>
<dbReference type="PaxDb" id="3880-AES85527"/>
<evidence type="ECO:0000313" key="2">
    <source>
        <dbReference type="EMBL" id="KEH38535.1"/>
    </source>
</evidence>
<reference evidence="2 4" key="2">
    <citation type="journal article" date="2014" name="BMC Genomics">
        <title>An improved genome release (version Mt4.0) for the model legume Medicago truncatula.</title>
        <authorList>
            <person name="Tang H."/>
            <person name="Krishnakumar V."/>
            <person name="Bidwell S."/>
            <person name="Rosen B."/>
            <person name="Chan A."/>
            <person name="Zhou S."/>
            <person name="Gentzbittel L."/>
            <person name="Childs K.L."/>
            <person name="Yandell M."/>
            <person name="Gundlach H."/>
            <person name="Mayer K.F."/>
            <person name="Schwartz D.C."/>
            <person name="Town C.D."/>
        </authorList>
    </citation>
    <scope>GENOME REANNOTATION</scope>
    <source>
        <strain evidence="2">A17</strain>
        <strain evidence="3 4">cv. Jemalong A17</strain>
    </source>
</reference>
<gene>
    <name evidence="2" type="ordered locus">MTR_2g073080</name>
</gene>
<dbReference type="HOGENOM" id="CLU_1580868_0_0_1"/>
<dbReference type="EnsemblPlants" id="KEH38535">
    <property type="protein sequence ID" value="KEH38535"/>
    <property type="gene ID" value="MTR_2g073080"/>
</dbReference>
<dbReference type="InterPro" id="IPR004710">
    <property type="entry name" value="Bilac:Na_transpt"/>
</dbReference>
<proteinExistence type="predicted"/>
<dbReference type="EMBL" id="CM001218">
    <property type="protein sequence ID" value="KEH38535.1"/>
    <property type="molecule type" value="Genomic_DNA"/>
</dbReference>
<organism evidence="2 4">
    <name type="scientific">Medicago truncatula</name>
    <name type="common">Barrel medic</name>
    <name type="synonym">Medicago tribuloides</name>
    <dbReference type="NCBI Taxonomy" id="3880"/>
    <lineage>
        <taxon>Eukaryota</taxon>
        <taxon>Viridiplantae</taxon>
        <taxon>Streptophyta</taxon>
        <taxon>Embryophyta</taxon>
        <taxon>Tracheophyta</taxon>
        <taxon>Spermatophyta</taxon>
        <taxon>Magnoliopsida</taxon>
        <taxon>eudicotyledons</taxon>
        <taxon>Gunneridae</taxon>
        <taxon>Pentapetalae</taxon>
        <taxon>rosids</taxon>
        <taxon>fabids</taxon>
        <taxon>Fabales</taxon>
        <taxon>Fabaceae</taxon>
        <taxon>Papilionoideae</taxon>
        <taxon>50 kb inversion clade</taxon>
        <taxon>NPAAA clade</taxon>
        <taxon>Hologalegina</taxon>
        <taxon>IRL clade</taxon>
        <taxon>Trifolieae</taxon>
        <taxon>Medicago</taxon>
    </lineage>
</organism>
<evidence type="ECO:0000313" key="3">
    <source>
        <dbReference type="EnsemblPlants" id="KEH38535"/>
    </source>
</evidence>
<sequence>MQTSIASYSSLPNTLINFNLRTKFSNLNPIFHRTKPCSQITLQNLQPQSPLISSTSKSPRILGPLRCGISSNGESANAGGRSIREWVEVSGEAISTAFPLWVTIGCVLGLMRPSSFNWVTDKLSIVGLSVIMLGMGMTLTLDDLRSALSMPKEVLSGFFLQYSVSFCIP</sequence>
<evidence type="ECO:0000313" key="4">
    <source>
        <dbReference type="Proteomes" id="UP000002051"/>
    </source>
</evidence>
<keyword evidence="4" id="KW-1185">Reference proteome</keyword>
<dbReference type="PANTHER" id="PTHR10361:SF28">
    <property type="entry name" value="P3 PROTEIN-RELATED"/>
    <property type="match status" value="1"/>
</dbReference>
<reference evidence="2 4" key="1">
    <citation type="journal article" date="2011" name="Nature">
        <title>The Medicago genome provides insight into the evolution of rhizobial symbioses.</title>
        <authorList>
            <person name="Young N.D."/>
            <person name="Debelle F."/>
            <person name="Oldroyd G.E."/>
            <person name="Geurts R."/>
            <person name="Cannon S.B."/>
            <person name="Udvardi M.K."/>
            <person name="Benedito V.A."/>
            <person name="Mayer K.F."/>
            <person name="Gouzy J."/>
            <person name="Schoof H."/>
            <person name="Van de Peer Y."/>
            <person name="Proost S."/>
            <person name="Cook D.R."/>
            <person name="Meyers B.C."/>
            <person name="Spannagl M."/>
            <person name="Cheung F."/>
            <person name="De Mita S."/>
            <person name="Krishnakumar V."/>
            <person name="Gundlach H."/>
            <person name="Zhou S."/>
            <person name="Mudge J."/>
            <person name="Bharti A.K."/>
            <person name="Murray J.D."/>
            <person name="Naoumkina M.A."/>
            <person name="Rosen B."/>
            <person name="Silverstein K.A."/>
            <person name="Tang H."/>
            <person name="Rombauts S."/>
            <person name="Zhao P.X."/>
            <person name="Zhou P."/>
            <person name="Barbe V."/>
            <person name="Bardou P."/>
            <person name="Bechner M."/>
            <person name="Bellec A."/>
            <person name="Berger A."/>
            <person name="Berges H."/>
            <person name="Bidwell S."/>
            <person name="Bisseling T."/>
            <person name="Choisne N."/>
            <person name="Couloux A."/>
            <person name="Denny R."/>
            <person name="Deshpande S."/>
            <person name="Dai X."/>
            <person name="Doyle J.J."/>
            <person name="Dudez A.M."/>
            <person name="Farmer A.D."/>
            <person name="Fouteau S."/>
            <person name="Franken C."/>
            <person name="Gibelin C."/>
            <person name="Gish J."/>
            <person name="Goldstein S."/>
            <person name="Gonzalez A.J."/>
            <person name="Green P.J."/>
            <person name="Hallab A."/>
            <person name="Hartog M."/>
            <person name="Hua A."/>
            <person name="Humphray S.J."/>
            <person name="Jeong D.H."/>
            <person name="Jing Y."/>
            <person name="Jocker A."/>
            <person name="Kenton S.M."/>
            <person name="Kim D.J."/>
            <person name="Klee K."/>
            <person name="Lai H."/>
            <person name="Lang C."/>
            <person name="Lin S."/>
            <person name="Macmil S.L."/>
            <person name="Magdelenat G."/>
            <person name="Matthews L."/>
            <person name="McCorrison J."/>
            <person name="Monaghan E.L."/>
            <person name="Mun J.H."/>
            <person name="Najar F.Z."/>
            <person name="Nicholson C."/>
            <person name="Noirot C."/>
            <person name="O'Bleness M."/>
            <person name="Paule C.R."/>
            <person name="Poulain J."/>
            <person name="Prion F."/>
            <person name="Qin B."/>
            <person name="Qu C."/>
            <person name="Retzel E.F."/>
            <person name="Riddle C."/>
            <person name="Sallet E."/>
            <person name="Samain S."/>
            <person name="Samson N."/>
            <person name="Sanders I."/>
            <person name="Saurat O."/>
            <person name="Scarpelli C."/>
            <person name="Schiex T."/>
            <person name="Segurens B."/>
            <person name="Severin A.J."/>
            <person name="Sherrier D.J."/>
            <person name="Shi R."/>
            <person name="Sims S."/>
            <person name="Singer S.R."/>
            <person name="Sinharoy S."/>
            <person name="Sterck L."/>
            <person name="Viollet A."/>
            <person name="Wang B.B."/>
            <person name="Wang K."/>
            <person name="Wang M."/>
            <person name="Wang X."/>
            <person name="Warfsmann J."/>
            <person name="Weissenbach J."/>
            <person name="White D.D."/>
            <person name="White J.D."/>
            <person name="Wiley G.B."/>
            <person name="Wincker P."/>
            <person name="Xing Y."/>
            <person name="Yang L."/>
            <person name="Yao Z."/>
            <person name="Ying F."/>
            <person name="Zhai J."/>
            <person name="Zhou L."/>
            <person name="Zuber A."/>
            <person name="Denarie J."/>
            <person name="Dixon R.A."/>
            <person name="May G.D."/>
            <person name="Schwartz D.C."/>
            <person name="Rogers J."/>
            <person name="Quetier F."/>
            <person name="Town C.D."/>
            <person name="Roe B.A."/>
        </authorList>
    </citation>
    <scope>NUCLEOTIDE SEQUENCE [LARGE SCALE GENOMIC DNA]</scope>
    <source>
        <strain evidence="2">A17</strain>
        <strain evidence="3 4">cv. Jemalong A17</strain>
    </source>
</reference>
<protein>
    <submittedName>
        <fullName evidence="2">Bile acid:Na+ symporter family protein</fullName>
    </submittedName>
</protein>